<proteinExistence type="predicted"/>
<dbReference type="WBParaSite" id="HPBE_0002724901-mRNA-1">
    <property type="protein sequence ID" value="HPBE_0002724901-mRNA-1"/>
    <property type="gene ID" value="HPBE_0002724901"/>
</dbReference>
<name>A0A183GX29_HELPZ</name>
<sequence>LKIGLEVEVVSVRSISTYHGSGRAHVLRVWDGHQITPAHNLVGRLSSPVTEMTVAPWQWLQGVPEAYFFDVLLFGEWISRAATLKEEIFRVVPS</sequence>
<reference evidence="2" key="1">
    <citation type="submission" date="2019-09" db="UniProtKB">
        <authorList>
            <consortium name="WormBaseParasite"/>
        </authorList>
    </citation>
    <scope>IDENTIFICATION</scope>
</reference>
<dbReference type="Gene3D" id="2.40.50.140">
    <property type="entry name" value="Nucleic acid-binding proteins"/>
    <property type="match status" value="1"/>
</dbReference>
<evidence type="ECO:0000313" key="2">
    <source>
        <dbReference type="WBParaSite" id="HPBE_0002724901-mRNA-1"/>
    </source>
</evidence>
<keyword evidence="1" id="KW-1185">Reference proteome</keyword>
<protein>
    <submittedName>
        <fullName evidence="2">Reverse transcriptase domain-containing protein</fullName>
    </submittedName>
</protein>
<accession>A0A183GX29</accession>
<dbReference type="Proteomes" id="UP000050761">
    <property type="component" value="Unassembled WGS sequence"/>
</dbReference>
<dbReference type="AlphaFoldDB" id="A0A183GX29"/>
<evidence type="ECO:0000313" key="1">
    <source>
        <dbReference type="Proteomes" id="UP000050761"/>
    </source>
</evidence>
<organism evidence="1 2">
    <name type="scientific">Heligmosomoides polygyrus</name>
    <name type="common">Parasitic roundworm</name>
    <dbReference type="NCBI Taxonomy" id="6339"/>
    <lineage>
        <taxon>Eukaryota</taxon>
        <taxon>Metazoa</taxon>
        <taxon>Ecdysozoa</taxon>
        <taxon>Nematoda</taxon>
        <taxon>Chromadorea</taxon>
        <taxon>Rhabditida</taxon>
        <taxon>Rhabditina</taxon>
        <taxon>Rhabditomorpha</taxon>
        <taxon>Strongyloidea</taxon>
        <taxon>Heligmosomidae</taxon>
        <taxon>Heligmosomoides</taxon>
    </lineage>
</organism>
<dbReference type="InterPro" id="IPR012340">
    <property type="entry name" value="NA-bd_OB-fold"/>
</dbReference>